<keyword evidence="4" id="KW-1185">Reference proteome</keyword>
<proteinExistence type="predicted"/>
<dbReference type="OrthoDB" id="1001388at2759"/>
<reference evidence="3" key="3">
    <citation type="submission" date="2018-08" db="UniProtKB">
        <authorList>
            <consortium name="EnsemblPlants"/>
        </authorList>
    </citation>
    <scope>IDENTIFICATION</scope>
    <source>
        <strain evidence="3">cv. Bd21</strain>
    </source>
</reference>
<dbReference type="Proteomes" id="UP000008810">
    <property type="component" value="Chromosome 1"/>
</dbReference>
<dbReference type="Gramene" id="PNT76348">
    <property type="protein sequence ID" value="PNT76348"/>
    <property type="gene ID" value="BRADI_1g47296v3"/>
</dbReference>
<reference evidence="2" key="2">
    <citation type="submission" date="2017-06" db="EMBL/GenBank/DDBJ databases">
        <title>WGS assembly of Brachypodium distachyon.</title>
        <authorList>
            <consortium name="The International Brachypodium Initiative"/>
            <person name="Lucas S."/>
            <person name="Harmon-Smith M."/>
            <person name="Lail K."/>
            <person name="Tice H."/>
            <person name="Grimwood J."/>
            <person name="Bruce D."/>
            <person name="Barry K."/>
            <person name="Shu S."/>
            <person name="Lindquist E."/>
            <person name="Wang M."/>
            <person name="Pitluck S."/>
            <person name="Vogel J.P."/>
            <person name="Garvin D.F."/>
            <person name="Mockler T.C."/>
            <person name="Schmutz J."/>
            <person name="Rokhsar D."/>
            <person name="Bevan M.W."/>
        </authorList>
    </citation>
    <scope>NUCLEOTIDE SEQUENCE</scope>
    <source>
        <strain evidence="2">Bd21</strain>
    </source>
</reference>
<dbReference type="PANTHER" id="PTHR35218">
    <property type="entry name" value="RNASE H DOMAIN-CONTAINING PROTEIN"/>
    <property type="match status" value="1"/>
</dbReference>
<dbReference type="InParanoid" id="A0A2K2DQ03"/>
<dbReference type="Gene3D" id="3.60.10.10">
    <property type="entry name" value="Endonuclease/exonuclease/phosphatase"/>
    <property type="match status" value="1"/>
</dbReference>
<dbReference type="SUPFAM" id="SSF56219">
    <property type="entry name" value="DNase I-like"/>
    <property type="match status" value="1"/>
</dbReference>
<dbReference type="GO" id="GO:0003824">
    <property type="term" value="F:catalytic activity"/>
    <property type="evidence" value="ECO:0007669"/>
    <property type="project" value="InterPro"/>
</dbReference>
<evidence type="ECO:0000313" key="3">
    <source>
        <dbReference type="EnsemblPlants" id="PNT76348"/>
    </source>
</evidence>
<organism evidence="2">
    <name type="scientific">Brachypodium distachyon</name>
    <name type="common">Purple false brome</name>
    <name type="synonym">Trachynia distachya</name>
    <dbReference type="NCBI Taxonomy" id="15368"/>
    <lineage>
        <taxon>Eukaryota</taxon>
        <taxon>Viridiplantae</taxon>
        <taxon>Streptophyta</taxon>
        <taxon>Embryophyta</taxon>
        <taxon>Tracheophyta</taxon>
        <taxon>Spermatophyta</taxon>
        <taxon>Magnoliopsida</taxon>
        <taxon>Liliopsida</taxon>
        <taxon>Poales</taxon>
        <taxon>Poaceae</taxon>
        <taxon>BOP clade</taxon>
        <taxon>Pooideae</taxon>
        <taxon>Stipodae</taxon>
        <taxon>Brachypodieae</taxon>
        <taxon>Brachypodium</taxon>
    </lineage>
</organism>
<dbReference type="EnsemblPlants" id="PNT76348">
    <property type="protein sequence ID" value="PNT76348"/>
    <property type="gene ID" value="BRADI_1g47296v3"/>
</dbReference>
<accession>A0A2K2DQ03</accession>
<evidence type="ECO:0000313" key="4">
    <source>
        <dbReference type="Proteomes" id="UP000008810"/>
    </source>
</evidence>
<evidence type="ECO:0000259" key="1">
    <source>
        <dbReference type="Pfam" id="PF03372"/>
    </source>
</evidence>
<feature type="domain" description="Endonuclease/exonuclease/phosphatase" evidence="1">
    <location>
        <begin position="4"/>
        <end position="71"/>
    </location>
</feature>
<gene>
    <name evidence="2" type="ORF">BRADI_1g47296v3</name>
</gene>
<evidence type="ECO:0000313" key="2">
    <source>
        <dbReference type="EMBL" id="PNT76348.1"/>
    </source>
</evidence>
<dbReference type="EMBL" id="CM000880">
    <property type="protein sequence ID" value="PNT76348.1"/>
    <property type="molecule type" value="Genomic_DNA"/>
</dbReference>
<dbReference type="Pfam" id="PF03372">
    <property type="entry name" value="Exo_endo_phos"/>
    <property type="match status" value="1"/>
</dbReference>
<dbReference type="AlphaFoldDB" id="A0A2K2DQ03"/>
<dbReference type="InterPro" id="IPR036691">
    <property type="entry name" value="Endo/exonu/phosph_ase_sf"/>
</dbReference>
<dbReference type="PANTHER" id="PTHR35218:SF11">
    <property type="entry name" value="ENDONUCLEASE_EXONUCLEASE_PHOSPHATASE DOMAIN-CONTAINING PROTEIN"/>
    <property type="match status" value="1"/>
</dbReference>
<sequence>MSILSWNCRDIGNDATVRELRTLVRPFAPSVLCLQETQVGSMRAQNLSFTLGFQNSFAVSSSGQSGGLAIWI</sequence>
<name>A0A2K2DQ03_BRADI</name>
<protein>
    <recommendedName>
        <fullName evidence="1">Endonuclease/exonuclease/phosphatase domain-containing protein</fullName>
    </recommendedName>
</protein>
<dbReference type="InterPro" id="IPR005135">
    <property type="entry name" value="Endo/exonuclease/phosphatase"/>
</dbReference>
<reference evidence="2 3" key="1">
    <citation type="journal article" date="2010" name="Nature">
        <title>Genome sequencing and analysis of the model grass Brachypodium distachyon.</title>
        <authorList>
            <consortium name="International Brachypodium Initiative"/>
        </authorList>
    </citation>
    <scope>NUCLEOTIDE SEQUENCE [LARGE SCALE GENOMIC DNA]</scope>
    <source>
        <strain evidence="2 3">Bd21</strain>
    </source>
</reference>